<gene>
    <name evidence="3" type="ORF">PVBDA_0100670</name>
</gene>
<keyword evidence="1" id="KW-0175">Coiled coil</keyword>
<evidence type="ECO:0000256" key="1">
    <source>
        <dbReference type="SAM" id="Coils"/>
    </source>
</evidence>
<dbReference type="EMBL" id="LR865379">
    <property type="protein sequence ID" value="CAD2083673.1"/>
    <property type="molecule type" value="Genomic_DNA"/>
</dbReference>
<evidence type="ECO:0000313" key="4">
    <source>
        <dbReference type="Proteomes" id="UP000515550"/>
    </source>
</evidence>
<dbReference type="VEuPathDB" id="PlasmoDB:PVBDA_0100670"/>
<dbReference type="AlphaFoldDB" id="A0A6V7RSH4"/>
<evidence type="ECO:0000313" key="3">
    <source>
        <dbReference type="EMBL" id="CAD2083673.1"/>
    </source>
</evidence>
<feature type="region of interest" description="Disordered" evidence="2">
    <location>
        <begin position="60"/>
        <end position="79"/>
    </location>
</feature>
<evidence type="ECO:0000256" key="2">
    <source>
        <dbReference type="SAM" id="MobiDB-lite"/>
    </source>
</evidence>
<feature type="coiled-coil region" evidence="1">
    <location>
        <begin position="742"/>
        <end position="808"/>
    </location>
</feature>
<feature type="compositionally biased region" description="Low complexity" evidence="2">
    <location>
        <begin position="64"/>
        <end position="79"/>
    </location>
</feature>
<feature type="coiled-coil region" evidence="1">
    <location>
        <begin position="866"/>
        <end position="900"/>
    </location>
</feature>
<protein>
    <submittedName>
        <fullName evidence="3">Uncharacterized protein</fullName>
    </submittedName>
</protein>
<sequence length="900" mass="104034">METNGTEDEVKNSEVIWESLYNDFEEITDTNKKHFNYIENSLYNFCKGVHSSSKSNYNLKNRNLDTYENNNSNTNNNENNKLEQLENYNTNNPEENNNQLANLSNDNKLAITQNNGSDFGDLKKKYNSYGKIYNNENDYLKNNYVDNDSDYLKAETHISYNDVINSDKTRNSDNLNISLSHLSSELKKKAHTLNDMMNNTRKNHSLNSSAKNVVSFMSECGNTKKNINIDEMRKDFFRKREEDYSYLLSNKKIYDDAKSCGSEMLYSSRFSAFDNYKKNNILNKLKNNKNFDVQTEYNLNLNNSASSEKNVSLTDIRNIAKNMNINISNLNSLEKLDMLLKKKNNNLSSNYSTGNPDLSFFLNHEKNNDRSRKALSQCANNDYKMYSHMLEKLSMHSGKYGKNENSKLATIEDADHEALINRSKKLLEISKKCLSENKNDEKKYNTNTFSDINSKNINKKSQNFILSKLIRNCHSTGAPSVAAISTVSEKINPKHTIKNIEYELNDNKNEISSVKHGSIHGGGHTYEYSGKDYINFKKGKNIISSASQIDVLSQVDDKEKEKNEKEYNKCLYHLFEAYDKEKLTDVNGAENNDKNDDSKINITNNNESFISSLKGHNKTNIENAYDLKSYEFNLDYHDSDDDLKQSSEKKISDEIKMLKNKLIEGRIGIIDDNNSVCSKKNISSSNSMIHLYEHNKDNGLYNEKLKKGIIECGDLEHISDEFFNKNYNGNDIKLLFKENMFLQELCEKRKVLLQKYKNEKAKLCVEMKSLLSFNNNLNCALKEKEAEINILKKEKEELETNLMKQLANNTNNKFEFLKNFQSQHSTSKQEKVASFNTCSSNGYNMLCDKNGVQSRYTNDNNNSSVIKSYEDKIQELLIQIKMYQKKNSDLQEQLKIFMNE</sequence>
<name>A0A6V7RSH4_PLAVN</name>
<accession>A0A6V7RSH4</accession>
<reference evidence="3 4" key="1">
    <citation type="submission" date="2020-08" db="EMBL/GenBank/DDBJ databases">
        <authorList>
            <person name="Ramaprasad A."/>
        </authorList>
    </citation>
    <scope>NUCLEOTIDE SEQUENCE [LARGE SCALE GENOMIC DNA]</scope>
</reference>
<dbReference type="Proteomes" id="UP000515550">
    <property type="component" value="Chromosome PVBDA_01"/>
</dbReference>
<organism evidence="3 4">
    <name type="scientific">Plasmodium vinckei brucechwatti</name>
    <dbReference type="NCBI Taxonomy" id="119398"/>
    <lineage>
        <taxon>Eukaryota</taxon>
        <taxon>Sar</taxon>
        <taxon>Alveolata</taxon>
        <taxon>Apicomplexa</taxon>
        <taxon>Aconoidasida</taxon>
        <taxon>Haemosporida</taxon>
        <taxon>Plasmodiidae</taxon>
        <taxon>Plasmodium</taxon>
        <taxon>Plasmodium (Vinckeia)</taxon>
    </lineage>
</organism>
<proteinExistence type="predicted"/>